<keyword evidence="7" id="KW-1185">Reference proteome</keyword>
<dbReference type="GO" id="GO:0046872">
    <property type="term" value="F:metal ion binding"/>
    <property type="evidence" value="ECO:0007669"/>
    <property type="project" value="UniProtKB-KW"/>
</dbReference>
<dbReference type="Proteomes" id="UP000657385">
    <property type="component" value="Unassembled WGS sequence"/>
</dbReference>
<evidence type="ECO:0000313" key="6">
    <source>
        <dbReference type="EMBL" id="MBF9066971.1"/>
    </source>
</evidence>
<evidence type="ECO:0000256" key="1">
    <source>
        <dbReference type="ARBA" id="ARBA00001947"/>
    </source>
</evidence>
<accession>A0A931AYB7</accession>
<gene>
    <name evidence="6" type="ORF">I2501_02820</name>
</gene>
<keyword evidence="3" id="KW-0378">Hydrolase</keyword>
<proteinExistence type="inferred from homology"/>
<evidence type="ECO:0000313" key="7">
    <source>
        <dbReference type="Proteomes" id="UP000657385"/>
    </source>
</evidence>
<comment type="cofactor">
    <cofactor evidence="1">
        <name>Zn(2+)</name>
        <dbReference type="ChEBI" id="CHEBI:29105"/>
    </cofactor>
</comment>
<dbReference type="EMBL" id="JADPRT010000001">
    <property type="protein sequence ID" value="MBF9066971.1"/>
    <property type="molecule type" value="Genomic_DNA"/>
</dbReference>
<dbReference type="PANTHER" id="PTHR35005">
    <property type="entry name" value="3-DEHYDRO-SCYLLO-INOSOSE HYDROLASE"/>
    <property type="match status" value="1"/>
</dbReference>
<dbReference type="SUPFAM" id="SSF102215">
    <property type="entry name" value="Creatininase"/>
    <property type="match status" value="1"/>
</dbReference>
<reference evidence="6" key="1">
    <citation type="submission" date="2020-11" db="EMBL/GenBank/DDBJ databases">
        <title>Isolation and identification of active actinomycetes.</title>
        <authorList>
            <person name="Yu B."/>
        </authorList>
    </citation>
    <scope>NUCLEOTIDE SEQUENCE</scope>
    <source>
        <strain evidence="6">NEAU-YB345</strain>
    </source>
</reference>
<dbReference type="GO" id="GO:0016811">
    <property type="term" value="F:hydrolase activity, acting on carbon-nitrogen (but not peptide) bonds, in linear amides"/>
    <property type="evidence" value="ECO:0007669"/>
    <property type="project" value="TreeGrafter"/>
</dbReference>
<organism evidence="6 7">
    <name type="scientific">Streptacidiphilus fuscans</name>
    <dbReference type="NCBI Taxonomy" id="2789292"/>
    <lineage>
        <taxon>Bacteria</taxon>
        <taxon>Bacillati</taxon>
        <taxon>Actinomycetota</taxon>
        <taxon>Actinomycetes</taxon>
        <taxon>Kitasatosporales</taxon>
        <taxon>Streptomycetaceae</taxon>
        <taxon>Streptacidiphilus</taxon>
    </lineage>
</organism>
<evidence type="ECO:0000256" key="4">
    <source>
        <dbReference type="ARBA" id="ARBA00022833"/>
    </source>
</evidence>
<evidence type="ECO:0000256" key="2">
    <source>
        <dbReference type="ARBA" id="ARBA00022723"/>
    </source>
</evidence>
<keyword evidence="4" id="KW-0862">Zinc</keyword>
<dbReference type="InterPro" id="IPR003785">
    <property type="entry name" value="Creatininase/forma_Hydrolase"/>
</dbReference>
<protein>
    <submittedName>
        <fullName evidence="6">Creatininase family protein</fullName>
    </submittedName>
</protein>
<dbReference type="Gene3D" id="3.40.50.10310">
    <property type="entry name" value="Creatininase"/>
    <property type="match status" value="1"/>
</dbReference>
<dbReference type="RefSeq" id="WP_196192132.1">
    <property type="nucleotide sequence ID" value="NZ_JADPRT010000001.1"/>
</dbReference>
<evidence type="ECO:0000256" key="5">
    <source>
        <dbReference type="ARBA" id="ARBA00024029"/>
    </source>
</evidence>
<dbReference type="GO" id="GO:0009231">
    <property type="term" value="P:riboflavin biosynthetic process"/>
    <property type="evidence" value="ECO:0007669"/>
    <property type="project" value="TreeGrafter"/>
</dbReference>
<comment type="similarity">
    <text evidence="5">Belongs to the creatininase superfamily.</text>
</comment>
<name>A0A931AYB7_9ACTN</name>
<comment type="caution">
    <text evidence="6">The sequence shown here is derived from an EMBL/GenBank/DDBJ whole genome shotgun (WGS) entry which is preliminary data.</text>
</comment>
<dbReference type="AlphaFoldDB" id="A0A931AYB7"/>
<keyword evidence="2" id="KW-0479">Metal-binding</keyword>
<dbReference type="InterPro" id="IPR024087">
    <property type="entry name" value="Creatininase-like_sf"/>
</dbReference>
<sequence length="260" mass="27441">MTLHHPIARLGDLTRDEVADAAAHSVLVLPIGAVEQHGPHLPLRTDTLLAETVATAAVEACSGTVPAVLAPVMPYGNSEHHLFAGAASLRPATLAAVLGDLVRSLHTTGFQRFFLVNGHGGNDETVRLVSKSIVTELPVAVGTVNYWQAGSSAEPVPDGADVPGHAGWWETSLVLAVRPELVRTENAPSEPLGARGLYSYEPVPGLNVQMRGEWARSGGTTDPAAAADPGAGRRMLNERTAGVAEALTRFHELTREQQTR</sequence>
<evidence type="ECO:0000256" key="3">
    <source>
        <dbReference type="ARBA" id="ARBA00022801"/>
    </source>
</evidence>
<dbReference type="PANTHER" id="PTHR35005:SF1">
    <property type="entry name" value="2-AMINO-5-FORMYLAMINO-6-RIBOSYLAMINOPYRIMIDIN-4(3H)-ONE 5'-MONOPHOSPHATE DEFORMYLASE"/>
    <property type="match status" value="1"/>
</dbReference>
<dbReference type="Pfam" id="PF02633">
    <property type="entry name" value="Creatininase"/>
    <property type="match status" value="1"/>
</dbReference>